<dbReference type="EMBL" id="LNGC01000252">
    <property type="protein sequence ID" value="KYC44897.1"/>
    <property type="molecule type" value="Genomic_DNA"/>
</dbReference>
<reference evidence="1 2" key="1">
    <citation type="journal article" date="2016" name="ISME J.">
        <title>Chasing the elusive Euryarchaeota class WSA2: genomes reveal a uniquely fastidious methyl-reducing methanogen.</title>
        <authorList>
            <person name="Nobu M.K."/>
            <person name="Narihiro T."/>
            <person name="Kuroda K."/>
            <person name="Mei R."/>
            <person name="Liu W.T."/>
        </authorList>
    </citation>
    <scope>NUCLEOTIDE SEQUENCE [LARGE SCALE GENOMIC DNA]</scope>
    <source>
        <strain evidence="1">U1lsi0528_Bin055</strain>
    </source>
</reference>
<accession>A0A150IIX6</accession>
<protein>
    <submittedName>
        <fullName evidence="1">Uncharacterized protein</fullName>
    </submittedName>
</protein>
<evidence type="ECO:0000313" key="2">
    <source>
        <dbReference type="Proteomes" id="UP000075398"/>
    </source>
</evidence>
<name>A0A150IIX6_9EURY</name>
<evidence type="ECO:0000313" key="1">
    <source>
        <dbReference type="EMBL" id="KYC44897.1"/>
    </source>
</evidence>
<proteinExistence type="predicted"/>
<comment type="caution">
    <text evidence="1">The sequence shown here is derived from an EMBL/GenBank/DDBJ whole genome shotgun (WGS) entry which is preliminary data.</text>
</comment>
<organism evidence="1 2">
    <name type="scientific">Candidatus Methanofastidiosum methylothiophilum</name>
    <dbReference type="NCBI Taxonomy" id="1705564"/>
    <lineage>
        <taxon>Archaea</taxon>
        <taxon>Methanobacteriati</taxon>
        <taxon>Methanobacteriota</taxon>
        <taxon>Stenosarchaea group</taxon>
        <taxon>Candidatus Methanofastidiosia</taxon>
        <taxon>Candidatus Methanofastidiosales</taxon>
        <taxon>Candidatus Methanofastidiosaceae</taxon>
        <taxon>Candidatus Methanofastidiosum</taxon>
    </lineage>
</organism>
<dbReference type="Proteomes" id="UP000075398">
    <property type="component" value="Unassembled WGS sequence"/>
</dbReference>
<dbReference type="AlphaFoldDB" id="A0A150IIX6"/>
<gene>
    <name evidence="1" type="ORF">AMQ22_02260</name>
</gene>
<sequence>MKSGFFTPTLPTTANKLIFCWSAKVLNIAQKQNFLTYFQHYQHFLYILYKNKYIIKRA</sequence>